<dbReference type="SUPFAM" id="SSF52402">
    <property type="entry name" value="Adenine nucleotide alpha hydrolases-like"/>
    <property type="match status" value="2"/>
</dbReference>
<dbReference type="PRINTS" id="PR01438">
    <property type="entry name" value="UNVRSLSTRESS"/>
</dbReference>
<feature type="domain" description="UspA" evidence="2">
    <location>
        <begin position="157"/>
        <end position="296"/>
    </location>
</feature>
<dbReference type="PANTHER" id="PTHR46268:SF15">
    <property type="entry name" value="UNIVERSAL STRESS PROTEIN HP_0031"/>
    <property type="match status" value="1"/>
</dbReference>
<protein>
    <submittedName>
        <fullName evidence="3">Universal stress protein</fullName>
    </submittedName>
</protein>
<dbReference type="eggNOG" id="COG0589">
    <property type="taxonomic scope" value="Bacteria"/>
</dbReference>
<dbReference type="InterPro" id="IPR006016">
    <property type="entry name" value="UspA"/>
</dbReference>
<dbReference type="Pfam" id="PF00582">
    <property type="entry name" value="Usp"/>
    <property type="match status" value="2"/>
</dbReference>
<comment type="similarity">
    <text evidence="1">Belongs to the universal stress protein A family.</text>
</comment>
<dbReference type="OrthoDB" id="5242641at2"/>
<keyword evidence="4" id="KW-1185">Reference proteome</keyword>
<feature type="domain" description="UspA" evidence="2">
    <location>
        <begin position="2"/>
        <end position="140"/>
    </location>
</feature>
<reference evidence="3 4" key="1">
    <citation type="submission" date="2013-08" db="EMBL/GenBank/DDBJ databases">
        <title>The genome sequence of Knoellia subterranea.</title>
        <authorList>
            <person name="Zhu W."/>
            <person name="Wang G."/>
        </authorList>
    </citation>
    <scope>NUCLEOTIDE SEQUENCE [LARGE SCALE GENOMIC DNA]</scope>
    <source>
        <strain evidence="3 4">KCTC 19937</strain>
    </source>
</reference>
<dbReference type="STRING" id="1385521.N803_08360"/>
<dbReference type="EMBL" id="AVPK01000002">
    <property type="protein sequence ID" value="KGN38731.1"/>
    <property type="molecule type" value="Genomic_DNA"/>
</dbReference>
<evidence type="ECO:0000259" key="2">
    <source>
        <dbReference type="Pfam" id="PF00582"/>
    </source>
</evidence>
<dbReference type="AlphaFoldDB" id="A0A0A0JSW5"/>
<dbReference type="PANTHER" id="PTHR46268">
    <property type="entry name" value="STRESS RESPONSE PROTEIN NHAX"/>
    <property type="match status" value="1"/>
</dbReference>
<sequence length="296" mass="31007">MTIVVGFRGGADDRSGLELAVTLARSSQIPLEVVAVVPASWPTPVMGAADRDFSRWAAEQGAAAVAEADQLVAEIASDLTTTTRSVAARSVATGLLEVAARDDVAMLVIGSSAEAGHGQVNLGSTANRLLHSSPVPVALAPRGHQQPAGSRVGRATCAFRGDDSSRSTLERTARICREVGASLRLATFAVRGRTMYPPEVGFDAEDEVLRSWVDQAVTAQERALEALGEADILPDDVTTVVGAGRTWAGALDAIGWERDDVLVVGSTRENLVERIFLGSSATKIVRHAPVPVIVVP</sequence>
<organism evidence="3 4">
    <name type="scientific">Knoellia subterranea KCTC 19937</name>
    <dbReference type="NCBI Taxonomy" id="1385521"/>
    <lineage>
        <taxon>Bacteria</taxon>
        <taxon>Bacillati</taxon>
        <taxon>Actinomycetota</taxon>
        <taxon>Actinomycetes</taxon>
        <taxon>Micrococcales</taxon>
        <taxon>Intrasporangiaceae</taxon>
        <taxon>Knoellia</taxon>
    </lineage>
</organism>
<proteinExistence type="inferred from homology"/>
<accession>A0A0A0JSW5</accession>
<name>A0A0A0JSW5_9MICO</name>
<dbReference type="Gene3D" id="3.40.50.12370">
    <property type="match status" value="1"/>
</dbReference>
<evidence type="ECO:0000313" key="4">
    <source>
        <dbReference type="Proteomes" id="UP000030011"/>
    </source>
</evidence>
<dbReference type="RefSeq" id="WP_035903125.1">
    <property type="nucleotide sequence ID" value="NZ_AVPK01000002.1"/>
</dbReference>
<evidence type="ECO:0000256" key="1">
    <source>
        <dbReference type="ARBA" id="ARBA00008791"/>
    </source>
</evidence>
<dbReference type="CDD" id="cd00293">
    <property type="entry name" value="USP-like"/>
    <property type="match status" value="2"/>
</dbReference>
<evidence type="ECO:0000313" key="3">
    <source>
        <dbReference type="EMBL" id="KGN38731.1"/>
    </source>
</evidence>
<dbReference type="InterPro" id="IPR006015">
    <property type="entry name" value="Universal_stress_UspA"/>
</dbReference>
<dbReference type="Proteomes" id="UP000030011">
    <property type="component" value="Unassembled WGS sequence"/>
</dbReference>
<comment type="caution">
    <text evidence="3">The sequence shown here is derived from an EMBL/GenBank/DDBJ whole genome shotgun (WGS) entry which is preliminary data.</text>
</comment>
<gene>
    <name evidence="3" type="ORF">N803_08360</name>
</gene>